<evidence type="ECO:0000313" key="7">
    <source>
        <dbReference type="Proteomes" id="UP000596145"/>
    </source>
</evidence>
<dbReference type="RefSeq" id="WP_005394688.1">
    <property type="nucleotide sequence ID" value="NZ_CP066007.1"/>
</dbReference>
<evidence type="ECO:0000313" key="5">
    <source>
        <dbReference type="EMBL" id="QQB46576.1"/>
    </source>
</evidence>
<feature type="domain" description="SHSP" evidence="4">
    <location>
        <begin position="35"/>
        <end position="148"/>
    </location>
</feature>
<evidence type="ECO:0000313" key="6">
    <source>
        <dbReference type="EMBL" id="QRP70955.1"/>
    </source>
</evidence>
<evidence type="ECO:0000256" key="3">
    <source>
        <dbReference type="SAM" id="MobiDB-lite"/>
    </source>
</evidence>
<dbReference type="SUPFAM" id="SSF49764">
    <property type="entry name" value="HSP20-like chaperones"/>
    <property type="match status" value="1"/>
</dbReference>
<dbReference type="GeneID" id="92759104"/>
<dbReference type="InterPro" id="IPR008978">
    <property type="entry name" value="HSP20-like_chaperone"/>
</dbReference>
<feature type="region of interest" description="Disordered" evidence="3">
    <location>
        <begin position="140"/>
        <end position="169"/>
    </location>
</feature>
<dbReference type="Proteomes" id="UP000596145">
    <property type="component" value="Chromosome"/>
</dbReference>
<dbReference type="EMBL" id="CP069534">
    <property type="protein sequence ID" value="QRP70955.1"/>
    <property type="molecule type" value="Genomic_DNA"/>
</dbReference>
<gene>
    <name evidence="5" type="ORF">I6I10_01060</name>
    <name evidence="6" type="ORF">I6J21_01980</name>
</gene>
<accession>A0A7T4JV71</accession>
<dbReference type="EMBL" id="CP066007">
    <property type="protein sequence ID" value="QQB46576.1"/>
    <property type="molecule type" value="Genomic_DNA"/>
</dbReference>
<dbReference type="InterPro" id="IPR031107">
    <property type="entry name" value="Small_HSP"/>
</dbReference>
<dbReference type="Pfam" id="PF00011">
    <property type="entry name" value="HSP20"/>
    <property type="match status" value="1"/>
</dbReference>
<evidence type="ECO:0000259" key="4">
    <source>
        <dbReference type="PROSITE" id="PS01031"/>
    </source>
</evidence>
<dbReference type="Proteomes" id="UP000617681">
    <property type="component" value="Chromosome"/>
</dbReference>
<dbReference type="InterPro" id="IPR002068">
    <property type="entry name" value="A-crystallin/Hsp20_dom"/>
</dbReference>
<dbReference type="PROSITE" id="PS01031">
    <property type="entry name" value="SHSP"/>
    <property type="match status" value="1"/>
</dbReference>
<evidence type="ECO:0000256" key="1">
    <source>
        <dbReference type="PROSITE-ProRule" id="PRU00285"/>
    </source>
</evidence>
<organism evidence="5 7">
    <name type="scientific">Corynebacterium glucuronolyticum</name>
    <dbReference type="NCBI Taxonomy" id="39791"/>
    <lineage>
        <taxon>Bacteria</taxon>
        <taxon>Bacillati</taxon>
        <taxon>Actinomycetota</taxon>
        <taxon>Actinomycetes</taxon>
        <taxon>Mycobacteriales</taxon>
        <taxon>Corynebacteriaceae</taxon>
        <taxon>Corynebacterium</taxon>
    </lineage>
</organism>
<dbReference type="OrthoDB" id="5242916at2"/>
<sequence>MADISRWNPFAELAPLQRAFFGEDWPGFGRDDFPGSRRGIDSPTTDVYTSGDNVVVEAHLPNFSKDDIDLDIDGRVLTISASRHSREEDKDRKYVIRESSSSFQRRVTLPEGVDTDAITAELNDGVLTVTVPTPQVSASKRKIEITGGSSTPTMIDGGESAADGEEDEK</sequence>
<reference evidence="5 7" key="1">
    <citation type="submission" date="2020-12" db="EMBL/GenBank/DDBJ databases">
        <title>FDA dAtabase for Regulatory Grade micrObial Sequences (FDA-ARGOS): Supporting development and validation of Infectious Disease Dx tests.</title>
        <authorList>
            <person name="Sproer C."/>
            <person name="Gronow S."/>
            <person name="Severitt S."/>
            <person name="Schroder I."/>
            <person name="Tallon L."/>
            <person name="Sadzewicz L."/>
            <person name="Zhao X."/>
            <person name="Boylan J."/>
            <person name="Ott S."/>
            <person name="Bowen H."/>
            <person name="Vavikolanu K."/>
            <person name="Mehta A."/>
            <person name="Aluvathingal J."/>
            <person name="Nadendla S."/>
            <person name="Lowell S."/>
            <person name="Myers T."/>
            <person name="Yan Y."/>
            <person name="Sichtig H."/>
        </authorList>
    </citation>
    <scope>NUCLEOTIDE SEQUENCE [LARGE SCALE GENOMIC DNA]</scope>
    <source>
        <strain evidence="5 7">FDAARGOS_1053</strain>
        <strain evidence="6">FDAARGOS_1191</strain>
    </source>
</reference>
<dbReference type="PANTHER" id="PTHR11527">
    <property type="entry name" value="HEAT-SHOCK PROTEIN 20 FAMILY MEMBER"/>
    <property type="match status" value="1"/>
</dbReference>
<dbReference type="Gene3D" id="2.60.40.790">
    <property type="match status" value="1"/>
</dbReference>
<proteinExistence type="inferred from homology"/>
<dbReference type="AlphaFoldDB" id="A0A7T4JV71"/>
<dbReference type="CDD" id="cd06464">
    <property type="entry name" value="ACD_sHsps-like"/>
    <property type="match status" value="1"/>
</dbReference>
<evidence type="ECO:0000256" key="2">
    <source>
        <dbReference type="RuleBase" id="RU003616"/>
    </source>
</evidence>
<name>A0A7T4JV71_9CORY</name>
<comment type="similarity">
    <text evidence="1 2">Belongs to the small heat shock protein (HSP20) family.</text>
</comment>
<protein>
    <submittedName>
        <fullName evidence="5">Hsp20/alpha crystallin family protein</fullName>
    </submittedName>
</protein>